<evidence type="ECO:0000256" key="1">
    <source>
        <dbReference type="SAM" id="Phobius"/>
    </source>
</evidence>
<proteinExistence type="predicted"/>
<gene>
    <name evidence="2" type="ORF">SAMN06265368_0366</name>
</gene>
<keyword evidence="1" id="KW-1133">Transmembrane helix</keyword>
<keyword evidence="1" id="KW-0472">Membrane</keyword>
<sequence>MGYLIANLYPLLLLGLILGIVIGWFACEGKTTDTSK</sequence>
<accession>A0A285NAD0</accession>
<name>A0A285NAD0_9HYPH</name>
<keyword evidence="1" id="KW-0812">Transmembrane</keyword>
<dbReference type="EMBL" id="OBEL01000001">
    <property type="protein sequence ID" value="SNZ06278.1"/>
    <property type="molecule type" value="Genomic_DNA"/>
</dbReference>
<protein>
    <submittedName>
        <fullName evidence="2">Uncharacterized protein</fullName>
    </submittedName>
</protein>
<keyword evidence="3" id="KW-1185">Reference proteome</keyword>
<dbReference type="AlphaFoldDB" id="A0A285NAD0"/>
<evidence type="ECO:0000313" key="3">
    <source>
        <dbReference type="Proteomes" id="UP000219439"/>
    </source>
</evidence>
<evidence type="ECO:0000313" key="2">
    <source>
        <dbReference type="EMBL" id="SNZ06278.1"/>
    </source>
</evidence>
<reference evidence="2 3" key="1">
    <citation type="submission" date="2017-09" db="EMBL/GenBank/DDBJ databases">
        <authorList>
            <person name="Ehlers B."/>
            <person name="Leendertz F.H."/>
        </authorList>
    </citation>
    <scope>NUCLEOTIDE SEQUENCE [LARGE SCALE GENOMIC DNA]</scope>
    <source>
        <strain evidence="2 3">DSM 18289</strain>
    </source>
</reference>
<organism evidence="2 3">
    <name type="scientific">Cohaesibacter gelatinilyticus</name>
    <dbReference type="NCBI Taxonomy" id="372072"/>
    <lineage>
        <taxon>Bacteria</taxon>
        <taxon>Pseudomonadati</taxon>
        <taxon>Pseudomonadota</taxon>
        <taxon>Alphaproteobacteria</taxon>
        <taxon>Hyphomicrobiales</taxon>
        <taxon>Cohaesibacteraceae</taxon>
    </lineage>
</organism>
<feature type="transmembrane region" description="Helical" evidence="1">
    <location>
        <begin position="6"/>
        <end position="27"/>
    </location>
</feature>
<dbReference type="Proteomes" id="UP000219439">
    <property type="component" value="Unassembled WGS sequence"/>
</dbReference>